<dbReference type="OrthoDB" id="9799983at2"/>
<dbReference type="InterPro" id="IPR011777">
    <property type="entry name" value="Geranylgeranyl_Rdtase_fam"/>
</dbReference>
<dbReference type="Gene3D" id="3.50.50.60">
    <property type="entry name" value="FAD/NAD(P)-binding domain"/>
    <property type="match status" value="1"/>
</dbReference>
<dbReference type="STRING" id="571438.SAMN05192586_102200"/>
<keyword evidence="2" id="KW-1185">Reference proteome</keyword>
<dbReference type="Pfam" id="PF12831">
    <property type="entry name" value="FAD_oxidored"/>
    <property type="match status" value="1"/>
</dbReference>
<dbReference type="EMBL" id="FNBX01000002">
    <property type="protein sequence ID" value="SDF20341.1"/>
    <property type="molecule type" value="Genomic_DNA"/>
</dbReference>
<gene>
    <name evidence="1" type="ORF">SAMN05192586_102200</name>
</gene>
<dbReference type="PRINTS" id="PR00420">
    <property type="entry name" value="RNGMNOXGNASE"/>
</dbReference>
<dbReference type="GO" id="GO:0016628">
    <property type="term" value="F:oxidoreductase activity, acting on the CH-CH group of donors, NAD or NADP as acceptor"/>
    <property type="evidence" value="ECO:0007669"/>
    <property type="project" value="InterPro"/>
</dbReference>
<name>A0A1G7J641_9BACT</name>
<organism evidence="1 2">
    <name type="scientific">Desulfovibrio legallii</name>
    <dbReference type="NCBI Taxonomy" id="571438"/>
    <lineage>
        <taxon>Bacteria</taxon>
        <taxon>Pseudomonadati</taxon>
        <taxon>Thermodesulfobacteriota</taxon>
        <taxon>Desulfovibrionia</taxon>
        <taxon>Desulfovibrionales</taxon>
        <taxon>Desulfovibrionaceae</taxon>
        <taxon>Desulfovibrio</taxon>
    </lineage>
</organism>
<sequence>MRSVSCDILVVGAGPAGSSAARAAAWEGAHVLLAERRPVVGLPVRCAEYIPAMLVGQADVGRGYIVQRTTGMRSFLHGRCIQDMAAPGCLIDRHLFDQALADAAVRAGARLLTGHSVLGREADGAVRLAAPDGETLQVRATVIIGADGPKSRVARWVGLGATHCLPSVQVRLPLREKLEHTHIYFDESVIAGYAWLFPKGNVANVGLGMLPPPGRPGLRHVLRRLVRGLTGLGLVEDRVLGSTGGWIPAGAPRPCVAGDVLLAGDAAGHTHPITGAGIFQAVMGGRMAGRWAAQAVREGNTELLRGYGEEWADFYGETLAHAHQRRRQWEAYKGPLDGAINRFWIGFREYYAAS</sequence>
<protein>
    <submittedName>
        <fullName evidence="1">Geranylgeranyl reductase family</fullName>
    </submittedName>
</protein>
<dbReference type="RefSeq" id="WP_092152739.1">
    <property type="nucleotide sequence ID" value="NZ_FNBX01000002.1"/>
</dbReference>
<evidence type="ECO:0000313" key="1">
    <source>
        <dbReference type="EMBL" id="SDF20341.1"/>
    </source>
</evidence>
<accession>A0A1G7J641</accession>
<dbReference type="Proteomes" id="UP000199355">
    <property type="component" value="Unassembled WGS sequence"/>
</dbReference>
<dbReference type="InterPro" id="IPR050407">
    <property type="entry name" value="Geranylgeranyl_reductase"/>
</dbReference>
<dbReference type="SUPFAM" id="SSF51905">
    <property type="entry name" value="FAD/NAD(P)-binding domain"/>
    <property type="match status" value="1"/>
</dbReference>
<dbReference type="PANTHER" id="PTHR42685">
    <property type="entry name" value="GERANYLGERANYL DIPHOSPHATE REDUCTASE"/>
    <property type="match status" value="1"/>
</dbReference>
<evidence type="ECO:0000313" key="2">
    <source>
        <dbReference type="Proteomes" id="UP000199355"/>
    </source>
</evidence>
<dbReference type="PANTHER" id="PTHR42685:SF18">
    <property type="entry name" value="DIGERANYLGERANYLGLYCEROPHOSPHOLIPID REDUCTASE"/>
    <property type="match status" value="1"/>
</dbReference>
<dbReference type="GO" id="GO:0008654">
    <property type="term" value="P:phospholipid biosynthetic process"/>
    <property type="evidence" value="ECO:0007669"/>
    <property type="project" value="UniProtKB-KW"/>
</dbReference>
<dbReference type="AlphaFoldDB" id="A0A1G7J641"/>
<dbReference type="InterPro" id="IPR036188">
    <property type="entry name" value="FAD/NAD-bd_sf"/>
</dbReference>
<dbReference type="NCBIfam" id="TIGR02032">
    <property type="entry name" value="GG-red-SF"/>
    <property type="match status" value="1"/>
</dbReference>
<reference evidence="2" key="1">
    <citation type="submission" date="2016-10" db="EMBL/GenBank/DDBJ databases">
        <authorList>
            <person name="Varghese N."/>
            <person name="Submissions S."/>
        </authorList>
    </citation>
    <scope>NUCLEOTIDE SEQUENCE [LARGE SCALE GENOMIC DNA]</scope>
    <source>
        <strain evidence="2">KHC7</strain>
    </source>
</reference>
<proteinExistence type="predicted"/>